<dbReference type="InterPro" id="IPR011659">
    <property type="entry name" value="WD40"/>
</dbReference>
<keyword evidence="2" id="KW-0732">Signal</keyword>
<dbReference type="SUPFAM" id="SSF82171">
    <property type="entry name" value="DPP6 N-terminal domain-like"/>
    <property type="match status" value="1"/>
</dbReference>
<dbReference type="Pfam" id="PF07676">
    <property type="entry name" value="PD40"/>
    <property type="match status" value="5"/>
</dbReference>
<dbReference type="PANTHER" id="PTHR36842">
    <property type="entry name" value="PROTEIN TOLB HOMOLOG"/>
    <property type="match status" value="1"/>
</dbReference>
<evidence type="ECO:0000256" key="2">
    <source>
        <dbReference type="SAM" id="SignalP"/>
    </source>
</evidence>
<organism evidence="3 4">
    <name type="scientific">Kutzneria kofuensis</name>
    <dbReference type="NCBI Taxonomy" id="103725"/>
    <lineage>
        <taxon>Bacteria</taxon>
        <taxon>Bacillati</taxon>
        <taxon>Actinomycetota</taxon>
        <taxon>Actinomycetes</taxon>
        <taxon>Pseudonocardiales</taxon>
        <taxon>Pseudonocardiaceae</taxon>
        <taxon>Kutzneria</taxon>
    </lineage>
</organism>
<dbReference type="Gene3D" id="2.120.10.30">
    <property type="entry name" value="TolB, C-terminal domain"/>
    <property type="match status" value="2"/>
</dbReference>
<comment type="caution">
    <text evidence="3">The sequence shown here is derived from an EMBL/GenBank/DDBJ whole genome shotgun (WGS) entry which is preliminary data.</text>
</comment>
<dbReference type="InterPro" id="IPR011042">
    <property type="entry name" value="6-blade_b-propeller_TolB-like"/>
</dbReference>
<evidence type="ECO:0000313" key="3">
    <source>
        <dbReference type="EMBL" id="MBB5895760.1"/>
    </source>
</evidence>
<accession>A0A7W9NK92</accession>
<name>A0A7W9NK92_9PSEU</name>
<protein>
    <submittedName>
        <fullName evidence="3">Tol biopolymer transport system component</fullName>
    </submittedName>
</protein>
<sequence>MRRIATVLAGAALIPGGIAQAATAETSLVSVTVDGSPAAGMSGRPSISADGRFVAFSSSATNLVRDDGNGVSDIFVRDRQNGITTRVSVDSAGVEGNGASGNPSISGDGRYVVFESRATNLVPGDTNGFQDIFERDLVTGRTRLVTSPSLWEQANGDSFAPVISADGSHIAFDSVASNIRGGDSNGVSDVFEVARGSSFIDRISVDSNFQEADGPSWGPSISADGSYVSFTSDADNLNVGRPDVNHASDVFVHGGVGGTRLVSYSYLGGKGNSTSRNAVISADGKHLVFESYASNLVPDDTNGRADLFVSNWWDWSISRVDVDPAGVAVGGESGARAAISADGRYVAFASGQDGLVPGDTNGLWDVLVRDTVAGTTTLASVATNGAPGNDFSLEPAMTPDGRHVAFKSYASNFVPDTPRPSANTYVRDLAG</sequence>
<gene>
    <name evidence="3" type="ORF">BJ998_006956</name>
</gene>
<reference evidence="3 4" key="1">
    <citation type="submission" date="2020-08" db="EMBL/GenBank/DDBJ databases">
        <title>Sequencing the genomes of 1000 actinobacteria strains.</title>
        <authorList>
            <person name="Klenk H.-P."/>
        </authorList>
    </citation>
    <scope>NUCLEOTIDE SEQUENCE [LARGE SCALE GENOMIC DNA]</scope>
    <source>
        <strain evidence="3 4">DSM 43851</strain>
    </source>
</reference>
<dbReference type="Proteomes" id="UP000585638">
    <property type="component" value="Unassembled WGS sequence"/>
</dbReference>
<dbReference type="EMBL" id="JACHIR010000001">
    <property type="protein sequence ID" value="MBB5895760.1"/>
    <property type="molecule type" value="Genomic_DNA"/>
</dbReference>
<evidence type="ECO:0000256" key="1">
    <source>
        <dbReference type="ARBA" id="ARBA00009820"/>
    </source>
</evidence>
<dbReference type="RefSeq" id="WP_184867511.1">
    <property type="nucleotide sequence ID" value="NZ_BAAAWY010000098.1"/>
</dbReference>
<dbReference type="AlphaFoldDB" id="A0A7W9NK92"/>
<comment type="similarity">
    <text evidence="1">Belongs to the TolB family.</text>
</comment>
<keyword evidence="4" id="KW-1185">Reference proteome</keyword>
<proteinExistence type="inferred from homology"/>
<feature type="signal peptide" evidence="2">
    <location>
        <begin position="1"/>
        <end position="21"/>
    </location>
</feature>
<feature type="chain" id="PRO_5031473515" evidence="2">
    <location>
        <begin position="22"/>
        <end position="431"/>
    </location>
</feature>
<evidence type="ECO:0000313" key="4">
    <source>
        <dbReference type="Proteomes" id="UP000585638"/>
    </source>
</evidence>